<dbReference type="RefSeq" id="WP_208903149.1">
    <property type="nucleotide sequence ID" value="NZ_CP011497.1"/>
</dbReference>
<dbReference type="InterPro" id="IPR002575">
    <property type="entry name" value="Aminoglycoside_PTrfase"/>
</dbReference>
<gene>
    <name evidence="2" type="ORF">ABB07_38475</name>
</gene>
<accession>A0ABM5TX96</accession>
<dbReference type="Pfam" id="PF01636">
    <property type="entry name" value="APH"/>
    <property type="match status" value="1"/>
</dbReference>
<evidence type="ECO:0000313" key="2">
    <source>
        <dbReference type="EMBL" id="AKJ15728.1"/>
    </source>
</evidence>
<keyword evidence="3" id="KW-1185">Reference proteome</keyword>
<name>A0ABM5TX96_9ACTN</name>
<organism evidence="2 3">
    <name type="scientific">Streptomyces incarnatus</name>
    <dbReference type="NCBI Taxonomy" id="665007"/>
    <lineage>
        <taxon>Bacteria</taxon>
        <taxon>Bacillati</taxon>
        <taxon>Actinomycetota</taxon>
        <taxon>Actinomycetes</taxon>
        <taxon>Kitasatosporales</taxon>
        <taxon>Streptomycetaceae</taxon>
        <taxon>Streptomyces</taxon>
    </lineage>
</organism>
<feature type="domain" description="Aminoglycoside phosphotransferase" evidence="1">
    <location>
        <begin position="23"/>
        <end position="232"/>
    </location>
</feature>
<reference evidence="2 3" key="1">
    <citation type="journal article" date="2015" name="ISME J.">
        <title>Draft Genome Sequence of Streptomyces incarnatus NRRL8089, which Produces the Nucleoside Antibiotic Sinefungin.</title>
        <authorList>
            <person name="Oshima K."/>
            <person name="Hattori M."/>
            <person name="Shimizu H."/>
            <person name="Fukuda K."/>
            <person name="Nemoto M."/>
            <person name="Inagaki K."/>
            <person name="Tamura T."/>
        </authorList>
    </citation>
    <scope>NUCLEOTIDE SEQUENCE [LARGE SCALE GENOMIC DNA]</scope>
    <source>
        <strain evidence="2 3">NRRL 8089</strain>
    </source>
</reference>
<dbReference type="Gene3D" id="3.90.1200.10">
    <property type="match status" value="1"/>
</dbReference>
<dbReference type="SUPFAM" id="SSF56112">
    <property type="entry name" value="Protein kinase-like (PK-like)"/>
    <property type="match status" value="1"/>
</dbReference>
<dbReference type="EMBL" id="CP011497">
    <property type="protein sequence ID" value="AKJ15728.1"/>
    <property type="molecule type" value="Genomic_DNA"/>
</dbReference>
<proteinExistence type="predicted"/>
<dbReference type="Proteomes" id="UP000035366">
    <property type="component" value="Chromosome"/>
</dbReference>
<protein>
    <recommendedName>
        <fullName evidence="1">Aminoglycoside phosphotransferase domain-containing protein</fullName>
    </recommendedName>
</protein>
<dbReference type="InterPro" id="IPR011009">
    <property type="entry name" value="Kinase-like_dom_sf"/>
</dbReference>
<evidence type="ECO:0000313" key="3">
    <source>
        <dbReference type="Proteomes" id="UP000035366"/>
    </source>
</evidence>
<sequence length="302" mass="32910">MSERLDTLTELAERWGIDAPTLAGSGLEFSVYRARSRDGDPVALRVAHRRFDSNANDPAVDTRALLVQEYRITRHLAAHGFPVAEPVKLFLSDDSSSPDVLLSRYVPDDGAPLDCFALGQLLARLHLLPPPRLDLVASEGMSTPKVIATRIQRRWAEVGCHVMDWPKPPGHAHLARLLAGVSGNSLLHLDVRSDNIRREDGEITALLDWSNALPGNSAMEFGRLVEYALYAENELDMATLRAGYDTVCQAPPEGGKELLVCRLDAAVMLALVFLSEAPDPKRGALAADHVRELGAMVAALEA</sequence>
<evidence type="ECO:0000259" key="1">
    <source>
        <dbReference type="Pfam" id="PF01636"/>
    </source>
</evidence>